<feature type="transmembrane region" description="Helical" evidence="1">
    <location>
        <begin position="150"/>
        <end position="171"/>
    </location>
</feature>
<feature type="transmembrane region" description="Helical" evidence="1">
    <location>
        <begin position="81"/>
        <end position="104"/>
    </location>
</feature>
<dbReference type="Proteomes" id="UP001589568">
    <property type="component" value="Unassembled WGS sequence"/>
</dbReference>
<organism evidence="2 3">
    <name type="scientific">Nonomuraea salmonea</name>
    <dbReference type="NCBI Taxonomy" id="46181"/>
    <lineage>
        <taxon>Bacteria</taxon>
        <taxon>Bacillati</taxon>
        <taxon>Actinomycetota</taxon>
        <taxon>Actinomycetes</taxon>
        <taxon>Streptosporangiales</taxon>
        <taxon>Streptosporangiaceae</taxon>
        <taxon>Nonomuraea</taxon>
    </lineage>
</organism>
<evidence type="ECO:0000256" key="1">
    <source>
        <dbReference type="SAM" id="Phobius"/>
    </source>
</evidence>
<evidence type="ECO:0000313" key="3">
    <source>
        <dbReference type="Proteomes" id="UP001589568"/>
    </source>
</evidence>
<feature type="transmembrane region" description="Helical" evidence="1">
    <location>
        <begin position="177"/>
        <end position="197"/>
    </location>
</feature>
<name>A0ABV5NWJ2_9ACTN</name>
<feature type="transmembrane region" description="Helical" evidence="1">
    <location>
        <begin position="240"/>
        <end position="262"/>
    </location>
</feature>
<comment type="caution">
    <text evidence="2">The sequence shown here is derived from an EMBL/GenBank/DDBJ whole genome shotgun (WGS) entry which is preliminary data.</text>
</comment>
<feature type="transmembrane region" description="Helical" evidence="1">
    <location>
        <begin position="124"/>
        <end position="143"/>
    </location>
</feature>
<keyword evidence="3" id="KW-1185">Reference proteome</keyword>
<feature type="transmembrane region" description="Helical" evidence="1">
    <location>
        <begin position="274"/>
        <end position="295"/>
    </location>
</feature>
<keyword evidence="1" id="KW-0812">Transmembrane</keyword>
<feature type="transmembrane region" description="Helical" evidence="1">
    <location>
        <begin position="301"/>
        <end position="328"/>
    </location>
</feature>
<keyword evidence="1" id="KW-0472">Membrane</keyword>
<accession>A0ABV5NWJ2</accession>
<dbReference type="RefSeq" id="WP_345390467.1">
    <property type="nucleotide sequence ID" value="NZ_BAAAXS010000001.1"/>
</dbReference>
<reference evidence="2 3" key="1">
    <citation type="submission" date="2024-09" db="EMBL/GenBank/DDBJ databases">
        <authorList>
            <person name="Sun Q."/>
            <person name="Mori K."/>
        </authorList>
    </citation>
    <scope>NUCLEOTIDE SEQUENCE [LARGE SCALE GENOMIC DNA]</scope>
    <source>
        <strain evidence="2 3">JCM 3324</strain>
    </source>
</reference>
<dbReference type="EMBL" id="JBHMCF010000039">
    <property type="protein sequence ID" value="MFB9474668.1"/>
    <property type="molecule type" value="Genomic_DNA"/>
</dbReference>
<keyword evidence="1" id="KW-1133">Transmembrane helix</keyword>
<proteinExistence type="predicted"/>
<evidence type="ECO:0000313" key="2">
    <source>
        <dbReference type="EMBL" id="MFB9474668.1"/>
    </source>
</evidence>
<feature type="transmembrane region" description="Helical" evidence="1">
    <location>
        <begin position="209"/>
        <end position="228"/>
    </location>
</feature>
<sequence length="339" mass="35632">MSLLEQRYRLILKMLPASYRAEREEEMVEAFLQGAGQDRDEDNARPSWRETVSIAALAVRSRLGGLGAAPRHRAVGDAVRLVALLGLGYQAVIGWIDVLFSLHALGYLPGRSLVVTPGRQVPQLLATAGGLAQVAAFAALALGKVRAAKLLAVLGLVHVLVMVGIAALTWPRSVIDSAPHVLGAMVPVLALLTGYHVDAPVRRSLPMTALPLGLTAAYIAIALAFANLTGTNATPGHPTAWVAMWIDPQGVIVAALLMAGLLCLVRDTTPAWRLGLAIVAASMAVERSPVFLIGVERPEQSLAITAIVQSAALSTLCLALLVAGLRVLPRPAVPLRDGS</sequence>
<gene>
    <name evidence="2" type="ORF">ACFFR3_34665</name>
</gene>
<protein>
    <submittedName>
        <fullName evidence="2">Uncharacterized protein</fullName>
    </submittedName>
</protein>